<feature type="domain" description="AMP-binding enzyme C-terminal" evidence="9">
    <location>
        <begin position="440"/>
        <end position="511"/>
    </location>
</feature>
<dbReference type="EMBL" id="CP049056">
    <property type="protein sequence ID" value="QIE56675.1"/>
    <property type="molecule type" value="Genomic_DNA"/>
</dbReference>
<evidence type="ECO:0000256" key="1">
    <source>
        <dbReference type="ARBA" id="ARBA00004170"/>
    </source>
</evidence>
<evidence type="ECO:0000256" key="3">
    <source>
        <dbReference type="ARBA" id="ARBA00022598"/>
    </source>
</evidence>
<dbReference type="RefSeq" id="WP_165100256.1">
    <property type="nucleotide sequence ID" value="NZ_CP049056.1"/>
</dbReference>
<keyword evidence="3" id="KW-0436">Ligase</keyword>
<reference evidence="10 11" key="1">
    <citation type="submission" date="2020-02" db="EMBL/GenBank/DDBJ databases">
        <title>complete genome sequence of Rhodobacteraceae bacterium.</title>
        <authorList>
            <person name="Park J."/>
            <person name="Kim Y.-S."/>
            <person name="Kim K.-H."/>
        </authorList>
    </citation>
    <scope>NUCLEOTIDE SEQUENCE [LARGE SCALE GENOMIC DNA]</scope>
    <source>
        <strain evidence="10 11">RR4-56</strain>
    </source>
</reference>
<evidence type="ECO:0000256" key="4">
    <source>
        <dbReference type="ARBA" id="ARBA00023136"/>
    </source>
</evidence>
<dbReference type="Gene3D" id="3.40.50.12780">
    <property type="entry name" value="N-terminal domain of ligase-like"/>
    <property type="match status" value="1"/>
</dbReference>
<dbReference type="GO" id="GO:0016020">
    <property type="term" value="C:membrane"/>
    <property type="evidence" value="ECO:0007669"/>
    <property type="project" value="UniProtKB-SubCell"/>
</dbReference>
<dbReference type="InterPro" id="IPR020845">
    <property type="entry name" value="AMP-binding_CS"/>
</dbReference>
<keyword evidence="4" id="KW-0472">Membrane</keyword>
<organism evidence="10 11">
    <name type="scientific">Pikeienuella piscinae</name>
    <dbReference type="NCBI Taxonomy" id="2748098"/>
    <lineage>
        <taxon>Bacteria</taxon>
        <taxon>Pseudomonadati</taxon>
        <taxon>Pseudomonadota</taxon>
        <taxon>Alphaproteobacteria</taxon>
        <taxon>Rhodobacterales</taxon>
        <taxon>Paracoccaceae</taxon>
        <taxon>Pikeienuella</taxon>
    </lineage>
</organism>
<evidence type="ECO:0000256" key="7">
    <source>
        <dbReference type="ARBA" id="ARBA00042773"/>
    </source>
</evidence>
<gene>
    <name evidence="10" type="ORF">G5B40_15300</name>
</gene>
<dbReference type="InterPro" id="IPR000873">
    <property type="entry name" value="AMP-dep_synth/lig_dom"/>
</dbReference>
<dbReference type="Gene3D" id="3.30.300.30">
    <property type="match status" value="1"/>
</dbReference>
<dbReference type="Pfam" id="PF13193">
    <property type="entry name" value="AMP-binding_C"/>
    <property type="match status" value="1"/>
</dbReference>
<evidence type="ECO:0000256" key="2">
    <source>
        <dbReference type="ARBA" id="ARBA00005005"/>
    </source>
</evidence>
<dbReference type="InterPro" id="IPR042099">
    <property type="entry name" value="ANL_N_sf"/>
</dbReference>
<keyword evidence="11" id="KW-1185">Reference proteome</keyword>
<evidence type="ECO:0000259" key="8">
    <source>
        <dbReference type="Pfam" id="PF00501"/>
    </source>
</evidence>
<evidence type="ECO:0000259" key="9">
    <source>
        <dbReference type="Pfam" id="PF13193"/>
    </source>
</evidence>
<dbReference type="Pfam" id="PF00501">
    <property type="entry name" value="AMP-binding"/>
    <property type="match status" value="1"/>
</dbReference>
<dbReference type="PANTHER" id="PTHR43767">
    <property type="entry name" value="LONG-CHAIN-FATTY-ACID--COA LIGASE"/>
    <property type="match status" value="1"/>
</dbReference>
<dbReference type="AlphaFoldDB" id="A0A7L5BXM2"/>
<dbReference type="GO" id="GO:0004467">
    <property type="term" value="F:long-chain fatty acid-CoA ligase activity"/>
    <property type="evidence" value="ECO:0007669"/>
    <property type="project" value="UniProtKB-EC"/>
</dbReference>
<protein>
    <recommendedName>
        <fullName evidence="6">Long-chain-fatty-acid--CoA ligase</fullName>
        <ecNumber evidence="5">6.2.1.3</ecNumber>
    </recommendedName>
    <alternativeName>
        <fullName evidence="7">Long-chain acyl-CoA synthetase</fullName>
    </alternativeName>
</protein>
<dbReference type="InterPro" id="IPR050237">
    <property type="entry name" value="ATP-dep_AMP-bd_enzyme"/>
</dbReference>
<dbReference type="PROSITE" id="PS00455">
    <property type="entry name" value="AMP_BINDING"/>
    <property type="match status" value="1"/>
</dbReference>
<evidence type="ECO:0000256" key="6">
    <source>
        <dbReference type="ARBA" id="ARBA00039545"/>
    </source>
</evidence>
<comment type="subcellular location">
    <subcellularLocation>
        <location evidence="1">Membrane</location>
        <topology evidence="1">Peripheral membrane protein</topology>
    </subcellularLocation>
</comment>
<evidence type="ECO:0000313" key="10">
    <source>
        <dbReference type="EMBL" id="QIE56675.1"/>
    </source>
</evidence>
<feature type="domain" description="AMP-dependent synthetase/ligase" evidence="8">
    <location>
        <begin position="20"/>
        <end position="389"/>
    </location>
</feature>
<dbReference type="Proteomes" id="UP000503336">
    <property type="component" value="Chromosome"/>
</dbReference>
<dbReference type="EC" id="6.2.1.3" evidence="5"/>
<evidence type="ECO:0000256" key="5">
    <source>
        <dbReference type="ARBA" id="ARBA00026121"/>
    </source>
</evidence>
<comment type="pathway">
    <text evidence="2">Lipid metabolism; fatty acid beta-oxidation.</text>
</comment>
<name>A0A7L5BXM2_9RHOB</name>
<dbReference type="InterPro" id="IPR045851">
    <property type="entry name" value="AMP-bd_C_sf"/>
</dbReference>
<dbReference type="InterPro" id="IPR025110">
    <property type="entry name" value="AMP-bd_C"/>
</dbReference>
<sequence length="535" mass="57696">MPGMRLPAPQPLAQVLTNLARERGDRDVIIQQDGVRTSVAEIDTLARRLAGWLADRGIGRGDRVAVWLPNHPVWMGLFFACARLGATLVSINPRYRKAELEHVLSKSSARMLVFSGPDGHTDFGAEIAALDGDALPDLEALAIFRPGDAASAAIPQWPVTELDPDALHATSTPALVAELDDPLILFTTSGTTSAAKLVTHTHRTIYAHMTGCAPFFGFGDGAAYLAVLPFCGVFGLTASLCSLWAGNPIITIEAYSTQAAADLMHREHVTHMFGSDDMFVRIWRRDRSAYAKAIYCGFARFTPGIEKELTDMARAGVPIVGLYGASEINALFAGQPASLPVEERLLGGGVPAHPDAKIRIRDQETNELLAPGEIGVLEVLAPTNFVGYFRNPEATAKTIDPEGYVNTSDLCRIREDGSFVYVGRNGDVLRLSGFLTDPAEIEEAIETHPGVEKAQVVGVTEKGRTRSFAFVITDGGIFDEKAVIAEVAGRLAHYKVPLAIVALDEFPTVESANGLKIRKEVLKRMAQQAVDQSAE</sequence>
<dbReference type="SUPFAM" id="SSF56801">
    <property type="entry name" value="Acetyl-CoA synthetase-like"/>
    <property type="match status" value="1"/>
</dbReference>
<dbReference type="PANTHER" id="PTHR43767:SF8">
    <property type="entry name" value="LONG-CHAIN-FATTY-ACID--COA LIGASE"/>
    <property type="match status" value="1"/>
</dbReference>
<evidence type="ECO:0000313" key="11">
    <source>
        <dbReference type="Proteomes" id="UP000503336"/>
    </source>
</evidence>
<proteinExistence type="predicted"/>
<accession>A0A7L5BXM2</accession>
<dbReference type="KEGG" id="hdh:G5B40_15300"/>